<evidence type="ECO:0000256" key="3">
    <source>
        <dbReference type="ARBA" id="ARBA00022860"/>
    </source>
</evidence>
<accession>A0ABR0E7X9</accession>
<dbReference type="CDD" id="cd21223">
    <property type="entry name" value="CH_ASPM_rpt1"/>
    <property type="match status" value="1"/>
</dbReference>
<dbReference type="SUPFAM" id="SSF47576">
    <property type="entry name" value="Calponin-homology domain, CH-domain"/>
    <property type="match status" value="1"/>
</dbReference>
<dbReference type="InterPro" id="IPR036872">
    <property type="entry name" value="CH_dom_sf"/>
</dbReference>
<feature type="compositionally biased region" description="Polar residues" evidence="4">
    <location>
        <begin position="386"/>
        <end position="413"/>
    </location>
</feature>
<proteinExistence type="predicted"/>
<name>A0ABR0E7X9_ZASCE</name>
<dbReference type="Pfam" id="PF00307">
    <property type="entry name" value="CH"/>
    <property type="match status" value="1"/>
</dbReference>
<feature type="compositionally biased region" description="Basic and acidic residues" evidence="4">
    <location>
        <begin position="215"/>
        <end position="224"/>
    </location>
</feature>
<evidence type="ECO:0000256" key="1">
    <source>
        <dbReference type="ARBA" id="ARBA00004496"/>
    </source>
</evidence>
<feature type="compositionally biased region" description="Polar residues" evidence="4">
    <location>
        <begin position="348"/>
        <end position="357"/>
    </location>
</feature>
<evidence type="ECO:0000259" key="5">
    <source>
        <dbReference type="PROSITE" id="PS50021"/>
    </source>
</evidence>
<feature type="region of interest" description="Disordered" evidence="4">
    <location>
        <begin position="215"/>
        <end position="239"/>
    </location>
</feature>
<keyword evidence="2" id="KW-0963">Cytoplasm</keyword>
<evidence type="ECO:0000313" key="6">
    <source>
        <dbReference type="EMBL" id="KAK4497321.1"/>
    </source>
</evidence>
<dbReference type="InterPro" id="IPR001715">
    <property type="entry name" value="CH_dom"/>
</dbReference>
<dbReference type="Gene3D" id="1.10.418.10">
    <property type="entry name" value="Calponin-like domain"/>
    <property type="match status" value="2"/>
</dbReference>
<evidence type="ECO:0000256" key="4">
    <source>
        <dbReference type="SAM" id="MobiDB-lite"/>
    </source>
</evidence>
<protein>
    <recommendedName>
        <fullName evidence="5">Calponin-homology (CH) domain-containing protein</fullName>
    </recommendedName>
</protein>
<evidence type="ECO:0000313" key="7">
    <source>
        <dbReference type="Proteomes" id="UP001305779"/>
    </source>
</evidence>
<reference evidence="6 7" key="1">
    <citation type="journal article" date="2023" name="G3 (Bethesda)">
        <title>A chromosome-level genome assembly of Zasmidium syzygii isolated from banana leaves.</title>
        <authorList>
            <person name="van Westerhoven A.C."/>
            <person name="Mehrabi R."/>
            <person name="Talebi R."/>
            <person name="Steentjes M.B.F."/>
            <person name="Corcolon B."/>
            <person name="Chong P.A."/>
            <person name="Kema G.H.J."/>
            <person name="Seidl M.F."/>
        </authorList>
    </citation>
    <scope>NUCLEOTIDE SEQUENCE [LARGE SCALE GENOMIC DNA]</scope>
    <source>
        <strain evidence="6 7">P124</strain>
    </source>
</reference>
<dbReference type="PANTHER" id="PTHR22706">
    <property type="entry name" value="ASSEMBLY FACTOR FOR SPINDLE MICROTUBULES"/>
    <property type="match status" value="1"/>
</dbReference>
<keyword evidence="3" id="KW-0112">Calmodulin-binding</keyword>
<dbReference type="EMBL" id="JAXOVC010000009">
    <property type="protein sequence ID" value="KAK4497321.1"/>
    <property type="molecule type" value="Genomic_DNA"/>
</dbReference>
<sequence length="1064" mass="116553">MKRTSISTPCPAPTNGFSSHRLSISSAYNSANDDTAQIEYTRAFEPTLRNTKPRRSSLVHGKIGMGKKAAPVTVFEEVKEDEELVIPDKAQGVKSTLLSKPARKMAVGAVPEEQQQKGGLREMGQSRARMSIGGAAFGEPKIEQTRQTSNMADRRRSIRSEDLFGPAIKKEPRRKTIFIPEDTTICTIHPGANTTAGLDDTFNIQLFPDEAPAQQEEKIEDKTSHLSKPVRRPRMSLSAAPKRGPLVEIRPSEYTDGFDVCGDDTGKENMAPGAEKGLKATRKLSPVVQRYPENMSKPGAARSVAVTQSREAKTIRPATGARPSLMQPTAATQARQLNAARPAVPIPTTLSRASQANRGVPPPKAAPRTARQIGTTTTTTVPKTAIQHSPNGAHTHGSRGNSPRNSPSASTNIAAEKRSLRQHIDMKRLELQASKLSLYPVLPENLSQPELYEDQWLSQQEIALTEVVNEIFAAAGRNSTFDKQSITLRESLIAIYHQPEVAMLHQRLQASLVYGALSKPRATSTTADPARDIGLRKKFISLFLETFDETTLRAAAEVIVGRQIPKRVSVGDSNSMANSEEILDPRAGRRALTGFLETFFVSPADIDFAECARAGDDSDHETIRWRKSILRSVLLIWLLDQAKASDLVHGCLFKKSSAKKSSTAVLTTLAGMMMPSVGDIVRAMKQFDYEVTHVQDPLDEVQYEINNLAVDLRDGIMLTRLVEILLYNRKTISATSEDTNATVTIQMPDSTQLLSEMYMPDASLNSRLLSQHLKMPCLGHAQKHFNVQIALSALENHGVRGANVVGDIAADDLVNGHREKTLSLLWSLVSTFGLSHLVDLKYVALDTRRGDGAANAHENLSHENPEKLLLDWAAAYAAKQNIKVSNLTTSFADGKAYSAILAGFQAYIPTTSNGDTTLEARLTSLGCSTAFIKQLTSSVGNIPSRETTISNLAFLASRLLPLARRHHAVMTIQRAYRKHRAPVVASQRIALMRLAHHCARVVQTQQRAVGAAVTIQRAWRAVVDARISKLSRDVEAFQSLARGWEARRRARRNGGLGGRVMGGW</sequence>
<keyword evidence="7" id="KW-1185">Reference proteome</keyword>
<dbReference type="PROSITE" id="PS50021">
    <property type="entry name" value="CH"/>
    <property type="match status" value="1"/>
</dbReference>
<comment type="subcellular location">
    <subcellularLocation>
        <location evidence="1">Cytoplasm</location>
    </subcellularLocation>
</comment>
<dbReference type="InterPro" id="IPR051185">
    <property type="entry name" value="ASPM"/>
</dbReference>
<organism evidence="6 7">
    <name type="scientific">Zasmidium cellare</name>
    <name type="common">Wine cellar mold</name>
    <name type="synonym">Racodium cellare</name>
    <dbReference type="NCBI Taxonomy" id="395010"/>
    <lineage>
        <taxon>Eukaryota</taxon>
        <taxon>Fungi</taxon>
        <taxon>Dikarya</taxon>
        <taxon>Ascomycota</taxon>
        <taxon>Pezizomycotina</taxon>
        <taxon>Dothideomycetes</taxon>
        <taxon>Dothideomycetidae</taxon>
        <taxon>Mycosphaerellales</taxon>
        <taxon>Mycosphaerellaceae</taxon>
        <taxon>Zasmidium</taxon>
    </lineage>
</organism>
<dbReference type="PANTHER" id="PTHR22706:SF1">
    <property type="entry name" value="ASSEMBLY FACTOR FOR SPINDLE MICROTUBULES"/>
    <property type="match status" value="1"/>
</dbReference>
<comment type="caution">
    <text evidence="6">The sequence shown here is derived from an EMBL/GenBank/DDBJ whole genome shotgun (WGS) entry which is preliminary data.</text>
</comment>
<feature type="domain" description="Calponin-homology (CH)" evidence="5">
    <location>
        <begin position="674"/>
        <end position="833"/>
    </location>
</feature>
<dbReference type="Proteomes" id="UP001305779">
    <property type="component" value="Unassembled WGS sequence"/>
</dbReference>
<gene>
    <name evidence="6" type="ORF">PRZ48_011771</name>
</gene>
<feature type="region of interest" description="Disordered" evidence="4">
    <location>
        <begin position="348"/>
        <end position="413"/>
    </location>
</feature>
<evidence type="ECO:0000256" key="2">
    <source>
        <dbReference type="ARBA" id="ARBA00022490"/>
    </source>
</evidence>
<feature type="region of interest" description="Disordered" evidence="4">
    <location>
        <begin position="293"/>
        <end position="313"/>
    </location>
</feature>